<dbReference type="Pfam" id="PF00933">
    <property type="entry name" value="Glyco_hydro_3"/>
    <property type="match status" value="1"/>
</dbReference>
<accession>A0ABN2S7W6</accession>
<comment type="caution">
    <text evidence="8">The sequence shown here is derived from an EMBL/GenBank/DDBJ whole genome shotgun (WGS) entry which is preliminary data.</text>
</comment>
<evidence type="ECO:0000256" key="1">
    <source>
        <dbReference type="ARBA" id="ARBA00000448"/>
    </source>
</evidence>
<keyword evidence="6" id="KW-0326">Glycosidase</keyword>
<evidence type="ECO:0000256" key="4">
    <source>
        <dbReference type="ARBA" id="ARBA00022729"/>
    </source>
</evidence>
<dbReference type="InterPro" id="IPR036881">
    <property type="entry name" value="Glyco_hydro_3_C_sf"/>
</dbReference>
<dbReference type="Pfam" id="PF01915">
    <property type="entry name" value="Glyco_hydro_3_C"/>
    <property type="match status" value="1"/>
</dbReference>
<dbReference type="InterPro" id="IPR036962">
    <property type="entry name" value="Glyco_hydro_3_N_sf"/>
</dbReference>
<proteinExistence type="inferred from homology"/>
<evidence type="ECO:0000256" key="6">
    <source>
        <dbReference type="ARBA" id="ARBA00023295"/>
    </source>
</evidence>
<evidence type="ECO:0000313" key="8">
    <source>
        <dbReference type="EMBL" id="GAA1981308.1"/>
    </source>
</evidence>
<dbReference type="EC" id="3.2.1.21" evidence="3"/>
<protein>
    <recommendedName>
        <fullName evidence="3">beta-glucosidase</fullName>
        <ecNumber evidence="3">3.2.1.21</ecNumber>
    </recommendedName>
</protein>
<dbReference type="RefSeq" id="WP_344059779.1">
    <property type="nucleotide sequence ID" value="NZ_BAAAOH010000001.1"/>
</dbReference>
<dbReference type="SMART" id="SM01217">
    <property type="entry name" value="Fn3_like"/>
    <property type="match status" value="1"/>
</dbReference>
<evidence type="ECO:0000256" key="3">
    <source>
        <dbReference type="ARBA" id="ARBA00012744"/>
    </source>
</evidence>
<dbReference type="Gene3D" id="3.20.20.300">
    <property type="entry name" value="Glycoside hydrolase, family 3, N-terminal domain"/>
    <property type="match status" value="1"/>
</dbReference>
<dbReference type="Proteomes" id="UP001500326">
    <property type="component" value="Unassembled WGS sequence"/>
</dbReference>
<dbReference type="InterPro" id="IPR002772">
    <property type="entry name" value="Glyco_hydro_3_C"/>
</dbReference>
<dbReference type="InterPro" id="IPR001764">
    <property type="entry name" value="Glyco_hydro_3_N"/>
</dbReference>
<dbReference type="InterPro" id="IPR026891">
    <property type="entry name" value="Fn3-like"/>
</dbReference>
<keyword evidence="9" id="KW-1185">Reference proteome</keyword>
<dbReference type="Gene3D" id="3.40.50.1700">
    <property type="entry name" value="Glycoside hydrolase family 3 C-terminal domain"/>
    <property type="match status" value="1"/>
</dbReference>
<keyword evidence="5 8" id="KW-0378">Hydrolase</keyword>
<gene>
    <name evidence="8" type="ORF">GCM10009777_13590</name>
</gene>
<dbReference type="EMBL" id="BAAAOH010000001">
    <property type="protein sequence ID" value="GAA1981308.1"/>
    <property type="molecule type" value="Genomic_DNA"/>
</dbReference>
<evidence type="ECO:0000313" key="9">
    <source>
        <dbReference type="Proteomes" id="UP001500326"/>
    </source>
</evidence>
<name>A0ABN2S7W6_9MICO</name>
<dbReference type="InterPro" id="IPR013783">
    <property type="entry name" value="Ig-like_fold"/>
</dbReference>
<keyword evidence="4" id="KW-0732">Signal</keyword>
<dbReference type="InterPro" id="IPR017853">
    <property type="entry name" value="GH"/>
</dbReference>
<dbReference type="Gene3D" id="2.60.40.10">
    <property type="entry name" value="Immunoglobulins"/>
    <property type="match status" value="1"/>
</dbReference>
<dbReference type="PANTHER" id="PTHR30620:SF16">
    <property type="entry name" value="LYSOSOMAL BETA GLUCOSIDASE"/>
    <property type="match status" value="1"/>
</dbReference>
<evidence type="ECO:0000259" key="7">
    <source>
        <dbReference type="SMART" id="SM01217"/>
    </source>
</evidence>
<dbReference type="SUPFAM" id="SSF52279">
    <property type="entry name" value="Beta-D-glucan exohydrolase, C-terminal domain"/>
    <property type="match status" value="1"/>
</dbReference>
<feature type="domain" description="Fibronectin type III-like" evidence="7">
    <location>
        <begin position="639"/>
        <end position="715"/>
    </location>
</feature>
<dbReference type="GO" id="GO:0016787">
    <property type="term" value="F:hydrolase activity"/>
    <property type="evidence" value="ECO:0007669"/>
    <property type="project" value="UniProtKB-KW"/>
</dbReference>
<evidence type="ECO:0000256" key="5">
    <source>
        <dbReference type="ARBA" id="ARBA00022801"/>
    </source>
</evidence>
<evidence type="ECO:0000256" key="2">
    <source>
        <dbReference type="ARBA" id="ARBA00005336"/>
    </source>
</evidence>
<comment type="similarity">
    <text evidence="2">Belongs to the glycosyl hydrolase 3 family.</text>
</comment>
<dbReference type="InterPro" id="IPR051915">
    <property type="entry name" value="Cellulose_Degrad_GH3"/>
</dbReference>
<dbReference type="PANTHER" id="PTHR30620">
    <property type="entry name" value="PERIPLASMIC BETA-GLUCOSIDASE-RELATED"/>
    <property type="match status" value="1"/>
</dbReference>
<reference evidence="8 9" key="1">
    <citation type="journal article" date="2019" name="Int. J. Syst. Evol. Microbiol.">
        <title>The Global Catalogue of Microorganisms (GCM) 10K type strain sequencing project: providing services to taxonomists for standard genome sequencing and annotation.</title>
        <authorList>
            <consortium name="The Broad Institute Genomics Platform"/>
            <consortium name="The Broad Institute Genome Sequencing Center for Infectious Disease"/>
            <person name="Wu L."/>
            <person name="Ma J."/>
        </authorList>
    </citation>
    <scope>NUCLEOTIDE SEQUENCE [LARGE SCALE GENOMIC DNA]</scope>
    <source>
        <strain evidence="8 9">JCM 14902</strain>
    </source>
</reference>
<dbReference type="Pfam" id="PF14310">
    <property type="entry name" value="Fn3-like"/>
    <property type="match status" value="1"/>
</dbReference>
<sequence length="726" mass="77277">MTRSPRLQRLLDELTWEEKLGQLQIVFRPRLEDAAQLIRDGIGSVFWPRSATAVNALQQVAVEETRLGIPVLVGLDVIHGQRTIAPVPLAQAASFDPLLVEQLAHLAAAEARSGGVTWTFSPMVDVSRDPRWGRVVEGFGEDVHLAATMGRAMVRGYQGSDLSSPDSIAATAKHYVAYGQPEGGRDYNAVDVSEHRLRNVYLEPFRAVVDEGAASVMASFNTVAGRPMHAHHGLLTGVLKDEWGFGGVVVGDADGVRNLVPHGIAEDVADAVRQAFASGLDVEMGGAPSDVEPAVLAALDPARIDDAVARVLGLKEALGLFDRPYVDEAAEITAPADASRAAVRRAAARSCVLLKNDGTLPLRTPQRVLLTGPYAESDDHLGAWTQSFAAPARTIADELRTRWREIDVRVVPGVGFLDDDGSGIAGVVGAAQDAELVLLFVGEPSALSGEAASRSDLRLPGRQEELIRAVAATGVPFVVVLENGRPLVVSDWIDHAPAVLEAWHGGTEAAAAIVDVLLGEEDPAGRLPMSFPRSVGQIPVHYAHENTGRPATTGGAMTAEFEDIGLHGPDNVKDKYTSKYLDLDLGPQFAFGHGSGYASFAHGLPRISHAERAGRDIDAGSGVSIAVDVTNTSDRAGDEVVQLYVHDLIASIAAPVRRLIAFERRTLEPGETATFEFAVGHGQLGFWTTVPTAPPTGATLLVEPGVFRFHIGGSLDRTQPVELRVT</sequence>
<dbReference type="PRINTS" id="PR00133">
    <property type="entry name" value="GLHYDRLASE3"/>
</dbReference>
<organism evidence="8 9">
    <name type="scientific">Microbacterium pumilum</name>
    <dbReference type="NCBI Taxonomy" id="344165"/>
    <lineage>
        <taxon>Bacteria</taxon>
        <taxon>Bacillati</taxon>
        <taxon>Actinomycetota</taxon>
        <taxon>Actinomycetes</taxon>
        <taxon>Micrococcales</taxon>
        <taxon>Microbacteriaceae</taxon>
        <taxon>Microbacterium</taxon>
    </lineage>
</organism>
<dbReference type="SUPFAM" id="SSF51445">
    <property type="entry name" value="(Trans)glycosidases"/>
    <property type="match status" value="1"/>
</dbReference>
<comment type="catalytic activity">
    <reaction evidence="1">
        <text>Hydrolysis of terminal, non-reducing beta-D-glucosyl residues with release of beta-D-glucose.</text>
        <dbReference type="EC" id="3.2.1.21"/>
    </reaction>
</comment>